<accession>A0A4V6A259</accession>
<dbReference type="EMBL" id="AZBU02000005">
    <property type="protein sequence ID" value="TKR77775.1"/>
    <property type="molecule type" value="Genomic_DNA"/>
</dbReference>
<keyword evidence="2" id="KW-1185">Reference proteome</keyword>
<dbReference type="AlphaFoldDB" id="A0A4V6A259"/>
<reference evidence="1 2" key="1">
    <citation type="journal article" date="2015" name="Genome Biol.">
        <title>Comparative genomics of Steinernema reveals deeply conserved gene regulatory networks.</title>
        <authorList>
            <person name="Dillman A.R."/>
            <person name="Macchietto M."/>
            <person name="Porter C.F."/>
            <person name="Rogers A."/>
            <person name="Williams B."/>
            <person name="Antoshechkin I."/>
            <person name="Lee M.M."/>
            <person name="Goodwin Z."/>
            <person name="Lu X."/>
            <person name="Lewis E.E."/>
            <person name="Goodrich-Blair H."/>
            <person name="Stock S.P."/>
            <person name="Adams B.J."/>
            <person name="Sternberg P.W."/>
            <person name="Mortazavi A."/>
        </authorList>
    </citation>
    <scope>NUCLEOTIDE SEQUENCE [LARGE SCALE GENOMIC DNA]</scope>
    <source>
        <strain evidence="1 2">ALL</strain>
    </source>
</reference>
<evidence type="ECO:0000313" key="2">
    <source>
        <dbReference type="Proteomes" id="UP000298663"/>
    </source>
</evidence>
<reference evidence="1 2" key="2">
    <citation type="journal article" date="2019" name="G3 (Bethesda)">
        <title>Hybrid Assembly of the Genome of the Entomopathogenic Nematode Steinernema carpocapsae Identifies the X-Chromosome.</title>
        <authorList>
            <person name="Serra L."/>
            <person name="Macchietto M."/>
            <person name="Macias-Munoz A."/>
            <person name="McGill C.J."/>
            <person name="Rodriguez I.M."/>
            <person name="Rodriguez B."/>
            <person name="Murad R."/>
            <person name="Mortazavi A."/>
        </authorList>
    </citation>
    <scope>NUCLEOTIDE SEQUENCE [LARGE SCALE GENOMIC DNA]</scope>
    <source>
        <strain evidence="1 2">ALL</strain>
    </source>
</reference>
<organism evidence="1 2">
    <name type="scientific">Steinernema carpocapsae</name>
    <name type="common">Entomopathogenic nematode</name>
    <dbReference type="NCBI Taxonomy" id="34508"/>
    <lineage>
        <taxon>Eukaryota</taxon>
        <taxon>Metazoa</taxon>
        <taxon>Ecdysozoa</taxon>
        <taxon>Nematoda</taxon>
        <taxon>Chromadorea</taxon>
        <taxon>Rhabditida</taxon>
        <taxon>Tylenchina</taxon>
        <taxon>Panagrolaimomorpha</taxon>
        <taxon>Strongyloidoidea</taxon>
        <taxon>Steinernematidae</taxon>
        <taxon>Steinernema</taxon>
    </lineage>
</organism>
<comment type="caution">
    <text evidence="1">The sequence shown here is derived from an EMBL/GenBank/DDBJ whole genome shotgun (WGS) entry which is preliminary data.</text>
</comment>
<dbReference type="Proteomes" id="UP000298663">
    <property type="component" value="Unassembled WGS sequence"/>
</dbReference>
<gene>
    <name evidence="1" type="ORF">L596_018688</name>
</gene>
<sequence length="305" mass="34958">MAMEALMEELKKIQEKMREFEWRLERLEPPSGDESKNPTPRIVQKRKVILQKSYDGLAKEAMTSEVTAGIPRQVAKTPLEARRYVATKPPLVKSPTSSGFGFVKGRRTRVPIVPQKPYVNRFLLLGTESSSKFAVLRQMFSLCERFPSKFQRCDALWNEQSSSVDHESLHAIRLEILRLAVRVATNISRNNSSASPRFSEITTRLVEAFDEAERLDFASLSSILQDFVQDPEFHSKSTDFEGIPDFLTADRVKRIFDDKTMVKWSDVIESNSSLEGCVFNFKIRARDSRLRCFTYPTWCCLINGS</sequence>
<protein>
    <submittedName>
        <fullName evidence="1">Uncharacterized protein</fullName>
    </submittedName>
</protein>
<evidence type="ECO:0000313" key="1">
    <source>
        <dbReference type="EMBL" id="TKR77775.1"/>
    </source>
</evidence>
<proteinExistence type="predicted"/>
<dbReference type="OrthoDB" id="10646267at2759"/>
<name>A0A4V6A259_STECR</name>